<dbReference type="InterPro" id="IPR012417">
    <property type="entry name" value="CaM-bd_dom_pln"/>
</dbReference>
<dbReference type="SMART" id="SM01054">
    <property type="entry name" value="CaM_binding"/>
    <property type="match status" value="1"/>
</dbReference>
<dbReference type="GO" id="GO:0005516">
    <property type="term" value="F:calmodulin binding"/>
    <property type="evidence" value="ECO:0007669"/>
    <property type="project" value="InterPro"/>
</dbReference>
<name>A0A8S0SBA9_OLEEU</name>
<organism evidence="2 3">
    <name type="scientific">Olea europaea subsp. europaea</name>
    <dbReference type="NCBI Taxonomy" id="158383"/>
    <lineage>
        <taxon>Eukaryota</taxon>
        <taxon>Viridiplantae</taxon>
        <taxon>Streptophyta</taxon>
        <taxon>Embryophyta</taxon>
        <taxon>Tracheophyta</taxon>
        <taxon>Spermatophyta</taxon>
        <taxon>Magnoliopsida</taxon>
        <taxon>eudicotyledons</taxon>
        <taxon>Gunneridae</taxon>
        <taxon>Pentapetalae</taxon>
        <taxon>asterids</taxon>
        <taxon>lamiids</taxon>
        <taxon>Lamiales</taxon>
        <taxon>Oleaceae</taxon>
        <taxon>Oleeae</taxon>
        <taxon>Olea</taxon>
    </lineage>
</organism>
<dbReference type="Gramene" id="OE9A013859T1">
    <property type="protein sequence ID" value="OE9A013859C1"/>
    <property type="gene ID" value="OE9A013859"/>
</dbReference>
<evidence type="ECO:0000313" key="3">
    <source>
        <dbReference type="Proteomes" id="UP000594638"/>
    </source>
</evidence>
<evidence type="ECO:0000313" key="2">
    <source>
        <dbReference type="EMBL" id="CAA2988825.1"/>
    </source>
</evidence>
<feature type="domain" description="Calmodulin-binding" evidence="1">
    <location>
        <begin position="123"/>
        <end position="221"/>
    </location>
</feature>
<dbReference type="EMBL" id="CACTIH010004031">
    <property type="protein sequence ID" value="CAA2988825.1"/>
    <property type="molecule type" value="Genomic_DNA"/>
</dbReference>
<dbReference type="InterPro" id="IPR044681">
    <property type="entry name" value="PICBP-like"/>
</dbReference>
<accession>A0A8S0SBA9</accession>
<dbReference type="Pfam" id="PF07839">
    <property type="entry name" value="CaM_binding"/>
    <property type="match status" value="1"/>
</dbReference>
<dbReference type="OrthoDB" id="1096728at2759"/>
<dbReference type="AlphaFoldDB" id="A0A8S0SBA9"/>
<sequence>MGHTISRWKDNYIRMWHSIYQQVVSGSAAKVGSQLLDGTDDDEIEDCNELSKINNGDYFPKSGYDQGKENRIPSHLNSAFTKTDTVKLVQEAVDEILLPEVQDDSSDTQSVISDFIPDQKISESLDQENTTQCTTCEVPEIQELEQVEKINHPQEIHKIIRAVMPDTEQEKADLSHQMMDERKKAEQWMLDYAVQHIVTKLIPTRKRRVSMLVEAFEAVVPLPGKLTP</sequence>
<keyword evidence="3" id="KW-1185">Reference proteome</keyword>
<gene>
    <name evidence="2" type="ORF">OLEA9_A013859</name>
</gene>
<comment type="caution">
    <text evidence="2">The sequence shown here is derived from an EMBL/GenBank/DDBJ whole genome shotgun (WGS) entry which is preliminary data.</text>
</comment>
<dbReference type="PANTHER" id="PTHR33923">
    <property type="entry name" value="CALMODULIN-BINDING PROTEIN-RELATED"/>
    <property type="match status" value="1"/>
</dbReference>
<dbReference type="PANTHER" id="PTHR33923:SF2">
    <property type="entry name" value="CALMODULIN-BINDING PROTEIN-RELATED"/>
    <property type="match status" value="1"/>
</dbReference>
<protein>
    <submittedName>
        <fullName evidence="2">Calmodulin binding PICBP-like</fullName>
    </submittedName>
</protein>
<reference evidence="2 3" key="1">
    <citation type="submission" date="2019-12" db="EMBL/GenBank/DDBJ databases">
        <authorList>
            <person name="Alioto T."/>
            <person name="Alioto T."/>
            <person name="Gomez Garrido J."/>
        </authorList>
    </citation>
    <scope>NUCLEOTIDE SEQUENCE [LARGE SCALE GENOMIC DNA]</scope>
</reference>
<dbReference type="Proteomes" id="UP000594638">
    <property type="component" value="Unassembled WGS sequence"/>
</dbReference>
<evidence type="ECO:0000259" key="1">
    <source>
        <dbReference type="SMART" id="SM01054"/>
    </source>
</evidence>
<proteinExistence type="predicted"/>